<comment type="caution">
    <text evidence="5">The sequence shown here is derived from an EMBL/GenBank/DDBJ whole genome shotgun (WGS) entry which is preliminary data.</text>
</comment>
<dbReference type="InterPro" id="IPR024626">
    <property type="entry name" value="Kri1-like_C"/>
</dbReference>
<keyword evidence="6" id="KW-1185">Reference proteome</keyword>
<feature type="region of interest" description="Disordered" evidence="3">
    <location>
        <begin position="272"/>
        <end position="300"/>
    </location>
</feature>
<feature type="region of interest" description="Disordered" evidence="3">
    <location>
        <begin position="554"/>
        <end position="827"/>
    </location>
</feature>
<organism evidence="5 6">
    <name type="scientific">Nephila pilipes</name>
    <name type="common">Giant wood spider</name>
    <name type="synonym">Nephila maculata</name>
    <dbReference type="NCBI Taxonomy" id="299642"/>
    <lineage>
        <taxon>Eukaryota</taxon>
        <taxon>Metazoa</taxon>
        <taxon>Ecdysozoa</taxon>
        <taxon>Arthropoda</taxon>
        <taxon>Chelicerata</taxon>
        <taxon>Arachnida</taxon>
        <taxon>Araneae</taxon>
        <taxon>Araneomorphae</taxon>
        <taxon>Entelegynae</taxon>
        <taxon>Araneoidea</taxon>
        <taxon>Nephilidae</taxon>
        <taxon>Nephila</taxon>
    </lineage>
</organism>
<feature type="compositionally biased region" description="Polar residues" evidence="3">
    <location>
        <begin position="648"/>
        <end position="657"/>
    </location>
</feature>
<dbReference type="InterPro" id="IPR018034">
    <property type="entry name" value="Kri1"/>
</dbReference>
<comment type="similarity">
    <text evidence="1">Belongs to the KRI1 family.</text>
</comment>
<evidence type="ECO:0000313" key="5">
    <source>
        <dbReference type="EMBL" id="GFU34234.1"/>
    </source>
</evidence>
<reference evidence="5" key="1">
    <citation type="submission" date="2020-08" db="EMBL/GenBank/DDBJ databases">
        <title>Multicomponent nature underlies the extraordinary mechanical properties of spider dragline silk.</title>
        <authorList>
            <person name="Kono N."/>
            <person name="Nakamura H."/>
            <person name="Mori M."/>
            <person name="Yoshida Y."/>
            <person name="Ohtoshi R."/>
            <person name="Malay A.D."/>
            <person name="Moran D.A.P."/>
            <person name="Tomita M."/>
            <person name="Numata K."/>
            <person name="Arakawa K."/>
        </authorList>
    </citation>
    <scope>NUCLEOTIDE SEQUENCE</scope>
</reference>
<feature type="compositionally biased region" description="Basic residues" evidence="3">
    <location>
        <begin position="570"/>
        <end position="582"/>
    </location>
</feature>
<dbReference type="GO" id="GO:0030686">
    <property type="term" value="C:90S preribosome"/>
    <property type="evidence" value="ECO:0007669"/>
    <property type="project" value="TreeGrafter"/>
</dbReference>
<feature type="compositionally biased region" description="Low complexity" evidence="3">
    <location>
        <begin position="800"/>
        <end position="811"/>
    </location>
</feature>
<feature type="compositionally biased region" description="Basic and acidic residues" evidence="3">
    <location>
        <begin position="283"/>
        <end position="300"/>
    </location>
</feature>
<dbReference type="PANTHER" id="PTHR14490:SF5">
    <property type="entry name" value="PROTEIN KRI1 HOMOLOG"/>
    <property type="match status" value="1"/>
</dbReference>
<feature type="compositionally biased region" description="Basic and acidic residues" evidence="3">
    <location>
        <begin position="583"/>
        <end position="596"/>
    </location>
</feature>
<name>A0A8X6QWN3_NEPPI</name>
<sequence>MSKPLSLLSDSSDQESEVQFTINKGYAQRYDIWRKNEELQKLKDLDKDISETSSESEEEVEPVIEKDFFKTLSLLKSNDPRIYDKNYQFFSEEPIVKKPKEKKEKPMFMKDYERELVLKRNGVLSDEEDENRTSIKPITFQEQANIKKSFKDALRDFNDDDDDDLLQVHSKTNAEKEKDENDFKQWLESEKDLSYLNKYWNDPKLNDDEKFLRDYILNKKYIVEDEITEDIGLSEDEKTMEKQELFEHKYNFRFQEPDEEFIKSYPRTIGDSLRRANTKRKQKREEYAERKKREKEQKREELKRLKALKRKEIEERFLKLKEVSGQDELNFNESDMESDFDPNKHDQKMRELFNKDYYNIEEVQKPEFNFDEEIDNEDWDHWTREQIKYENNENKDEGEEESSNAEEDEPKHDSKAEFEREMIESTMPKKKKGYKKSLFAKIVAKPKPLFDPDGKSFEDYLDEYYRMDYEDIIGDMPVRFKYRKVISNDFGLSIDEILSAKDQELNQWCSVKKTFLYRPDDQEKSDIYAYRRKAQNFEAKKKILHSVYSQPEEIAKMPAETSKTNENATKKKRKRSKKKKPAKNCEEMKDSNHDDGVLPDAEAGYSEMVDKSSHKSKRKKKSSNLSVENGELKEELDLEKLERESVLVNDNEQQNHLLNDESHKSKRKKRKKKKSENSELKEELDLEKLKRENVLVNNEQQNSVLNDESSHDDIADKILKNSLKKTKETNSFSNSAGIEEIERNQNSNKKSKKRKFDSLEVNDSFTSFSKNESVSDDSEVKDNQNNIKKNKRDITKETDSLSNEKLNNSNKTPQRNAEIKKEKTDLSYNEFSKQRNVSVSSPYARHFEGNNSFTSEPRNNQKFENNRESFGNFQRNNSFNFCPKNKHTKFNSQQPFEQKPFSQKRKFHNSNFNSDSRARISDNSEMVLNSYGKKIVSSNRRLEAFHINPKRLSGKLKYGKQK</sequence>
<evidence type="ECO:0000256" key="1">
    <source>
        <dbReference type="ARBA" id="ARBA00007473"/>
    </source>
</evidence>
<feature type="region of interest" description="Disordered" evidence="3">
    <location>
        <begin position="381"/>
        <end position="431"/>
    </location>
</feature>
<evidence type="ECO:0000259" key="4">
    <source>
        <dbReference type="Pfam" id="PF12936"/>
    </source>
</evidence>
<proteinExistence type="inferred from homology"/>
<dbReference type="Pfam" id="PF05178">
    <property type="entry name" value="Kri1"/>
    <property type="match status" value="1"/>
</dbReference>
<dbReference type="Proteomes" id="UP000887013">
    <property type="component" value="Unassembled WGS sequence"/>
</dbReference>
<dbReference type="Pfam" id="PF12936">
    <property type="entry name" value="Kri1_C"/>
    <property type="match status" value="1"/>
</dbReference>
<feature type="region of interest" description="Disordered" evidence="3">
    <location>
        <begin position="848"/>
        <end position="876"/>
    </location>
</feature>
<feature type="compositionally biased region" description="Basic and acidic residues" evidence="3">
    <location>
        <begin position="630"/>
        <end position="645"/>
    </location>
</feature>
<dbReference type="AlphaFoldDB" id="A0A8X6QWN3"/>
<feature type="domain" description="Kri1-like C-terminal" evidence="4">
    <location>
        <begin position="455"/>
        <end position="543"/>
    </location>
</feature>
<feature type="compositionally biased region" description="Polar residues" evidence="3">
    <location>
        <begin position="849"/>
        <end position="858"/>
    </location>
</feature>
<feature type="compositionally biased region" description="Basic and acidic residues" evidence="3">
    <location>
        <begin position="708"/>
        <end position="719"/>
    </location>
</feature>
<feature type="compositionally biased region" description="Basic and acidic residues" evidence="3">
    <location>
        <begin position="675"/>
        <end position="693"/>
    </location>
</feature>
<evidence type="ECO:0000256" key="3">
    <source>
        <dbReference type="SAM" id="MobiDB-lite"/>
    </source>
</evidence>
<feature type="compositionally biased region" description="Polar residues" evidence="3">
    <location>
        <begin position="695"/>
        <end position="707"/>
    </location>
</feature>
<feature type="region of interest" description="Disordered" evidence="3">
    <location>
        <begin position="896"/>
        <end position="918"/>
    </location>
</feature>
<feature type="compositionally biased region" description="Basic and acidic residues" evidence="3">
    <location>
        <begin position="409"/>
        <end position="423"/>
    </location>
</feature>
<accession>A0A8X6QWN3</accession>
<feature type="compositionally biased region" description="Polar residues" evidence="3">
    <location>
        <begin position="761"/>
        <end position="772"/>
    </location>
</feature>
<dbReference type="GO" id="GO:0005730">
    <property type="term" value="C:nucleolus"/>
    <property type="evidence" value="ECO:0007669"/>
    <property type="project" value="TreeGrafter"/>
</dbReference>
<gene>
    <name evidence="5" type="primary">KRI1</name>
    <name evidence="5" type="ORF">NPIL_355631</name>
</gene>
<dbReference type="PANTHER" id="PTHR14490">
    <property type="entry name" value="ZINC FINGER, ZZ TYPE"/>
    <property type="match status" value="1"/>
</dbReference>
<protein>
    <recommendedName>
        <fullName evidence="2">Protein KRI1 homolog</fullName>
    </recommendedName>
</protein>
<evidence type="ECO:0000313" key="6">
    <source>
        <dbReference type="Proteomes" id="UP000887013"/>
    </source>
</evidence>
<dbReference type="EMBL" id="BMAW01083468">
    <property type="protein sequence ID" value="GFU34234.1"/>
    <property type="molecule type" value="Genomic_DNA"/>
</dbReference>
<dbReference type="GO" id="GO:0000447">
    <property type="term" value="P:endonucleolytic cleavage in ITS1 to separate SSU-rRNA from 5.8S rRNA and LSU-rRNA from tricistronic rRNA transcript (SSU-rRNA, 5.8S rRNA, LSU-rRNA)"/>
    <property type="evidence" value="ECO:0007669"/>
    <property type="project" value="TreeGrafter"/>
</dbReference>
<dbReference type="OrthoDB" id="10252032at2759"/>
<feature type="compositionally biased region" description="Basic residues" evidence="3">
    <location>
        <begin position="664"/>
        <end position="674"/>
    </location>
</feature>
<evidence type="ECO:0000256" key="2">
    <source>
        <dbReference type="ARBA" id="ARBA00017294"/>
    </source>
</evidence>
<feature type="compositionally biased region" description="Basic and acidic residues" evidence="3">
    <location>
        <begin position="381"/>
        <end position="395"/>
    </location>
</feature>
<feature type="compositionally biased region" description="Acidic residues" evidence="3">
    <location>
        <begin position="396"/>
        <end position="408"/>
    </location>
</feature>